<dbReference type="EMBL" id="AGNL01013783">
    <property type="protein sequence ID" value="EJK67014.1"/>
    <property type="molecule type" value="Genomic_DNA"/>
</dbReference>
<keyword evidence="3" id="KW-1185">Reference proteome</keyword>
<sequence>MSMTKDDAKNIKGFFAVGQTGTLDDYCTHHGLSVDRLWKFISKSGRLKTSFNKHKVSASGFSRLESEITDDEVDRLFSQEEKRRIRKNELRKQRRAKDPSKDVKNEVRRKQYANAKDVLNDARRVQYANVKDGTNEVRRAQYADVKDVSNEARRAQYADVKDDRNEARTAQRIELEANNPDKARANKKRNAANNEAYRKRQSPEKVQRDREQDAKRKSSQRSKMTDEEAAAHRSRDKSQKQSLRLRQKRKIDELVNSSFANATGDAHAESSSDVTVGAAGLPANDGNGTDLVDTSDGNTEPSRPANGRGVMNVDEDEDEIGSQDLSDTETEGRDDVVAAQPDEMSWCRNCCRKQIVDDESSPYNMSFCSVERSNIRKLPSKLKMVKHSAVGEPYLLCDQCYNFLVFGRYDWKYIWPSWFWNLISGRDATTGIPFHGGRAHGLYGGPDIWKFIPETLRPYWLWTLSSGSEPDLHPYRKNNSIDRAEYDECTLTSPPSVFRDSTNEINSYHDNVRSDGLVGLLRAYDPGRLSHKNFLKQYWNPETRQPKYNLPEEISQDVCRYVMEKPEEDISYHQDVEDYVRSLRPTNLPTVRCPWGCGEFPHRARPCNPTLLIQIQLRKVQLNIIPKTLAEIHQYETSRLDYIRQQGEGEDMILGNRNWLCLPTVCLTANEGFCIMTCRFHSTNSERKRVHVHPPRSHGLPLSSVNCDKLAPVAMIPRTCRSIRGGKYNVTSLMQTGHASFSGVDFCNVQTEGRFDWTPSVMSDRSEALSLAGRPDIFALAQLKAQEGDITQGMLSYWTDRAKTEISQEKMDQLRRGSTYVPVRQAVILQKHSSQFSKIETEVKTRDFTGGPTTERVINVARTWCPSIGNIQVEEPEGYGQPFKATIPYRGKGGSAPMMLWALIGIVSACNTLHYAIDQKTSPHSYKHYSGYLLAHIDNCYMKERDNRRVGNSPFCGKVAVRKLRELLEKHYVDPPNSTSSPESRYKFHVGYLRMLFPQSDYPTLGVVGEGAGEWDEQADKHIVMQMGSSVPSPEGKRWAGSNSFEARVVICVKADASESSEPWKFEGLRYARHGRGYQKWWYQRRSSDMSARQIALQYVDTRIGNHRDTLPDLDMAGQGPTTATQWFHYIVVYVREGTDHAEDFKMDIHKSIGGQDKVFCPCLGDCNPLIVSGCRKAEARTCMSPGCQGREKFRCSSVRCTTRICQRCFNNYVDAGPGRVDLAPPISSSTDPSRPDQELSDDGNLGDDEESQQSGDNNESSQSSDSEDDEDDEKSQMSEDDDESSQSSDSLSEPFELVLSEDEGMDDALEGDDGDDGDFADQNMDDDLDEFEPGHRQLEFGRHFEEESEDESEHSGLHGELGFDEQPEEFDSDYEDQLRDDASYDEGDGSNSEPRSQANEDARISKSSDQSEDDDLNPEGTSNADQRISDHPRGGDLESGSQSDSSSREGSSISGGEEDSDESNRGCPLPKSAGIRRSASVNRNEDVNRALENFHTCTPCNPMDEVVCDLDSDGEDRVVNNLDVPCTDAGDKSFDFLRREQGNDNSPSRACGPMYVILNMFGALNSKRNKRITGTQTQQNLVQRMVSRMRGHTVSLLYLAGGLMPRHFFLNARHDKLATCGVLPVSCYRSGQHPDGFASHLQTARNQMTLACSTCQYDQNLHFLLYSVIANQASSQLDSRQISQRGFRVCHASPSGITAAQGDESNLTECADSRQCVMNLAAAAVHEEMDIFLTLTLNQAEHPGVRHLHAWKESMEWTKEFRGYDDLTSIEKKEVKQSFDMAYLCVVNRCWLEVKREFIKFITYRCEKMWGRGAVIVFMRDEFQESTANVAHLHGLIKIDRSNPAGRDLSKEELRQFVCDLQASAVADLFPGDIAAEMIKDGLLKDVTDMHRVNALAGEVLTHDRQNRRNFRRVDHKNKGGEKDFKDRTVHPSRNSINCLTDDFIPLPFNFSEQTLRVLQEVGLWEPPEECGPTFPNGIFRHDMLEPKRHMGKVTPGAKEEMSSTNAKVFAFTSVSRYVVKISSSARAENIAHQKSRAKYHATGRQTTHAEIQGQSLGYEEVTTNLNVKEISTRPLEYRPSVSLSLKNDGNLRQRASVSGTSPVEALKVSMQMTSERLMTESQKLTYRCNNVGRLKFDGITEFSLRPPELLRFIPHLGQYHTDFVRSKNVLSNDEMRTALQRPITECKLIDCFGRQVTIRPKAAKRVLYRLQGMSPSDIDELGDDVRALRNHLICLLGRDDILQIESVFICRDPVVIHERIPIPVYSMITPNKPTDFILHVMLTIGEFFTEHDLRIAGTLRDSLVAAKLIGSSTTLGTRQLYVTHLTRRIIVEVLPVLPITMRKIDDYIFKIKRLLTSIVIEGDIHLDELSPCLLTELLGTKTDEMTRLWQEKRGNQLNAMLASLPHFAARREEFLAASKENPMRDFDPISQTEQFSEQSDLSFREQTTAITIAISAINKYQLQFGKLTRTKNILTTGIPGSGKTHVLLTQGLYAISRGLKVMATSLMAVRSLALGGIHMHKLFALQVGKYTNPYKLADLALHKLQQPEDDAHCLDIGRTGEQSWTIVSASARCYELTLQFTQLFDEIGQLSAQQVAIIDIIMRQVVSIVAGLDSMPGLTTNFAFRNARHSNIPFGGALILGSFDAAQLGAIEGYPFLMSTHLLTDFKIIRLKHSVRAHACLTLQRINEIVREDPETLKGDPGNFGEFSSTELTADVCKKRPAYDSSDAYVSSCIRRFQDDGTHFVVSKSKDLQQVAGSNADLVPATDHQIIRELNSRSREPQRLLFWRGAMFESTVNHPKGAYSQSQVLLMVNVPSEAQLRGMTPIELMAAPINGTTSYSPVMEDVPTVEELERQGWTKVMVTVPQDRYHSRANFIGVRRQYSLRHIGSSTINKQMAQVVVMLSRGKHVRDIYFVGGTPDDIVDKIWSVITVGNQWSRVTKTILDNLCIEGDGIREENSDQNVLDLAELHPYVAADIPLPHAKVLRRNDEGIGEKTQQAQLGIRCRGDGADSVPSMVRGLLSDEHGTPRCLEQNVFGAELAEL</sequence>
<feature type="compositionally biased region" description="Acidic residues" evidence="1">
    <location>
        <begin position="1363"/>
        <end position="1376"/>
    </location>
</feature>
<gene>
    <name evidence="2" type="ORF">THAOC_12005</name>
</gene>
<accession>K0SPT9</accession>
<feature type="compositionally biased region" description="Acidic residues" evidence="1">
    <location>
        <begin position="1266"/>
        <end position="1285"/>
    </location>
</feature>
<protein>
    <submittedName>
        <fullName evidence="2">Uncharacterized protein</fullName>
    </submittedName>
</protein>
<dbReference type="Proteomes" id="UP000266841">
    <property type="component" value="Unassembled WGS sequence"/>
</dbReference>
<feature type="compositionally biased region" description="Basic and acidic residues" evidence="1">
    <location>
        <begin position="87"/>
        <end position="109"/>
    </location>
</feature>
<feature type="compositionally biased region" description="Low complexity" evidence="1">
    <location>
        <begin position="1439"/>
        <end position="1456"/>
    </location>
</feature>
<proteinExistence type="predicted"/>
<feature type="compositionally biased region" description="Acidic residues" evidence="1">
    <location>
        <begin position="1300"/>
        <end position="1332"/>
    </location>
</feature>
<feature type="compositionally biased region" description="Acidic residues" evidence="1">
    <location>
        <begin position="1239"/>
        <end position="1252"/>
    </location>
</feature>
<feature type="compositionally biased region" description="Basic and acidic residues" evidence="1">
    <location>
        <begin position="196"/>
        <end position="216"/>
    </location>
</feature>
<feature type="compositionally biased region" description="Basic and acidic residues" evidence="1">
    <location>
        <begin position="1333"/>
        <end position="1346"/>
    </location>
</feature>
<name>K0SPT9_THAOC</name>
<evidence type="ECO:0000313" key="2">
    <source>
        <dbReference type="EMBL" id="EJK67014.1"/>
    </source>
</evidence>
<feature type="region of interest" description="Disordered" evidence="1">
    <location>
        <begin position="87"/>
        <end position="120"/>
    </location>
</feature>
<evidence type="ECO:0000313" key="3">
    <source>
        <dbReference type="Proteomes" id="UP000266841"/>
    </source>
</evidence>
<evidence type="ECO:0000256" key="1">
    <source>
        <dbReference type="SAM" id="MobiDB-lite"/>
    </source>
</evidence>
<feature type="compositionally biased region" description="Basic and acidic residues" evidence="1">
    <location>
        <begin position="223"/>
        <end position="239"/>
    </location>
</feature>
<feature type="region of interest" description="Disordered" evidence="1">
    <location>
        <begin position="154"/>
        <end position="249"/>
    </location>
</feature>
<feature type="region of interest" description="Disordered" evidence="1">
    <location>
        <begin position="263"/>
        <end position="333"/>
    </location>
</feature>
<reference evidence="2 3" key="1">
    <citation type="journal article" date="2012" name="Genome Biol.">
        <title>Genome and low-iron response of an oceanic diatom adapted to chronic iron limitation.</title>
        <authorList>
            <person name="Lommer M."/>
            <person name="Specht M."/>
            <person name="Roy A.S."/>
            <person name="Kraemer L."/>
            <person name="Andreson R."/>
            <person name="Gutowska M.A."/>
            <person name="Wolf J."/>
            <person name="Bergner S.V."/>
            <person name="Schilhabel M.B."/>
            <person name="Klostermeier U.C."/>
            <person name="Beiko R.G."/>
            <person name="Rosenstiel P."/>
            <person name="Hippler M."/>
            <person name="Laroche J."/>
        </authorList>
    </citation>
    <scope>NUCLEOTIDE SEQUENCE [LARGE SCALE GENOMIC DNA]</scope>
    <source>
        <strain evidence="2 3">CCMP1005</strain>
    </source>
</reference>
<feature type="compositionally biased region" description="Basic and acidic residues" evidence="1">
    <location>
        <begin position="154"/>
        <end position="184"/>
    </location>
</feature>
<feature type="compositionally biased region" description="Acidic residues" evidence="1">
    <location>
        <begin position="313"/>
        <end position="329"/>
    </location>
</feature>
<organism evidence="2 3">
    <name type="scientific">Thalassiosira oceanica</name>
    <name type="common">Marine diatom</name>
    <dbReference type="NCBI Taxonomy" id="159749"/>
    <lineage>
        <taxon>Eukaryota</taxon>
        <taxon>Sar</taxon>
        <taxon>Stramenopiles</taxon>
        <taxon>Ochrophyta</taxon>
        <taxon>Bacillariophyta</taxon>
        <taxon>Coscinodiscophyceae</taxon>
        <taxon>Thalassiosirophycidae</taxon>
        <taxon>Thalassiosirales</taxon>
        <taxon>Thalassiosiraceae</taxon>
        <taxon>Thalassiosira</taxon>
    </lineage>
</organism>
<feature type="compositionally biased region" description="Low complexity" evidence="1">
    <location>
        <begin position="1253"/>
        <end position="1265"/>
    </location>
</feature>
<feature type="region of interest" description="Disordered" evidence="1">
    <location>
        <begin position="1220"/>
        <end position="1482"/>
    </location>
</feature>
<dbReference type="OrthoDB" id="10046327at2759"/>
<comment type="caution">
    <text evidence="2">The sequence shown here is derived from an EMBL/GenBank/DDBJ whole genome shotgun (WGS) entry which is preliminary data.</text>
</comment>
<dbReference type="eggNOG" id="ENOG502SRZ9">
    <property type="taxonomic scope" value="Eukaryota"/>
</dbReference>
<feature type="compositionally biased region" description="Basic and acidic residues" evidence="1">
    <location>
        <begin position="1428"/>
        <end position="1437"/>
    </location>
</feature>